<dbReference type="EMBL" id="FOXS01000002">
    <property type="protein sequence ID" value="SFQ29249.1"/>
    <property type="molecule type" value="Genomic_DNA"/>
</dbReference>
<dbReference type="GO" id="GO:0016887">
    <property type="term" value="F:ATP hydrolysis activity"/>
    <property type="evidence" value="ECO:0007669"/>
    <property type="project" value="InterPro"/>
</dbReference>
<keyword evidence="8" id="KW-1185">Reference proteome</keyword>
<feature type="domain" description="ABC transporter" evidence="6">
    <location>
        <begin position="6"/>
        <end position="262"/>
    </location>
</feature>
<dbReference type="Pfam" id="PF00005">
    <property type="entry name" value="ABC_tran"/>
    <property type="match status" value="2"/>
</dbReference>
<accession>A0A1I5XB90</accession>
<dbReference type="Gene3D" id="3.40.50.300">
    <property type="entry name" value="P-loop containing nucleotide triphosphate hydrolases"/>
    <property type="match status" value="2"/>
</dbReference>
<dbReference type="SMART" id="SM00382">
    <property type="entry name" value="AAA"/>
    <property type="match status" value="2"/>
</dbReference>
<dbReference type="OrthoDB" id="1115710at2"/>
<dbReference type="InterPro" id="IPR027417">
    <property type="entry name" value="P-loop_NTPase"/>
</dbReference>
<evidence type="ECO:0000256" key="4">
    <source>
        <dbReference type="ARBA" id="ARBA00022840"/>
    </source>
</evidence>
<dbReference type="InterPro" id="IPR017871">
    <property type="entry name" value="ABC_transporter-like_CS"/>
</dbReference>
<gene>
    <name evidence="7" type="ORF">SAMN04515668_1749</name>
</gene>
<dbReference type="CDD" id="cd03257">
    <property type="entry name" value="ABC_NikE_OppD_transporters"/>
    <property type="match status" value="2"/>
</dbReference>
<dbReference type="PANTHER" id="PTHR43776">
    <property type="entry name" value="TRANSPORT ATP-BINDING PROTEIN"/>
    <property type="match status" value="1"/>
</dbReference>
<dbReference type="PROSITE" id="PS50893">
    <property type="entry name" value="ABC_TRANSPORTER_2"/>
    <property type="match status" value="2"/>
</dbReference>
<proteinExistence type="inferred from homology"/>
<dbReference type="InterPro" id="IPR050319">
    <property type="entry name" value="ABC_transp_ATP-bind"/>
</dbReference>
<keyword evidence="2" id="KW-0813">Transport</keyword>
<dbReference type="InterPro" id="IPR003593">
    <property type="entry name" value="AAA+_ATPase"/>
</dbReference>
<evidence type="ECO:0000313" key="8">
    <source>
        <dbReference type="Proteomes" id="UP000199029"/>
    </source>
</evidence>
<dbReference type="PROSITE" id="PS00211">
    <property type="entry name" value="ABC_TRANSPORTER_1"/>
    <property type="match status" value="2"/>
</dbReference>
<sequence length="664" mass="72631">MPNPLLTVSNLTIDFSSHRGDVRAVDNVSFELDRGETLAIVGESGSGKSVTSLALLGLIPMPPGRIASGSTVFLSEKLGNTDLLKLSETDLRQVRGNDIGMIFQEPMTSLNPVYTCGSQVVEALLLHTDCTPKAAKERTIALFAEAQLPRPEAIFNSYPHEISGGQKQRVMIAMAMACRPALLIADEPTTALDVTVQARMLRLIDDLRRQHNTAVLFITHDLGVVAEIADRILVMYRGKVVEQGRVLDIFSNPQHPYTKGLLACRPRLSVGKKRLPVVADFMGEDASGQLFAQPAPVLPLPDEALAESSPEVEEQQLHDKTDTAKTFPVEHGGFRDVPRSESGLLHHTTLPPDSLSKKEGEPEMLSAESSSRTGAPSFLERGSGDEVLSGAPLLEVQNLQVYFPLRKGFFRRATDYVRAVDNVSFTLYPGETIGLVGESGCGKTTLGRALLRLTEPTAGSILFEGTDLAKLSSGDLRRRRRDLQLVFQDPYAALNPMLTVGEAIWEPMRVHNVGGTRQQQKAKVMELLRTVGLRDEHFQRYPHEFSGGQRQRICIARALALQPKLIVCDESVSALDVSVQAQVLNLLNDLKREFGITYLFITHDLSVARFMSDRLLVMHQGRIVESGPAAAIYAAPQHEYTQGLLAAIPKDSLADIEAAVASRA</sequence>
<keyword evidence="3" id="KW-0547">Nucleotide-binding</keyword>
<dbReference type="FunFam" id="3.40.50.300:FF:000016">
    <property type="entry name" value="Oligopeptide ABC transporter ATP-binding component"/>
    <property type="match status" value="2"/>
</dbReference>
<dbReference type="NCBIfam" id="NF008453">
    <property type="entry name" value="PRK11308.1"/>
    <property type="match status" value="2"/>
</dbReference>
<reference evidence="8" key="1">
    <citation type="submission" date="2016-10" db="EMBL/GenBank/DDBJ databases">
        <authorList>
            <person name="Varghese N."/>
            <person name="Submissions S."/>
        </authorList>
    </citation>
    <scope>NUCLEOTIDE SEQUENCE [LARGE SCALE GENOMIC DNA]</scope>
    <source>
        <strain evidence="8">OR362-8,ATCC BAA-1266,JCM 13504</strain>
    </source>
</reference>
<evidence type="ECO:0000259" key="6">
    <source>
        <dbReference type="PROSITE" id="PS50893"/>
    </source>
</evidence>
<dbReference type="STRING" id="1227077.SAMN04515668_1749"/>
<protein>
    <submittedName>
        <fullName evidence="7">Oligopeptide/dipeptide transporter, C-terminal region</fullName>
    </submittedName>
</protein>
<feature type="domain" description="ABC transporter" evidence="6">
    <location>
        <begin position="394"/>
        <end position="645"/>
    </location>
</feature>
<name>A0A1I5XB90_HYMAR</name>
<dbReference type="Proteomes" id="UP000199029">
    <property type="component" value="Unassembled WGS sequence"/>
</dbReference>
<evidence type="ECO:0000256" key="2">
    <source>
        <dbReference type="ARBA" id="ARBA00022448"/>
    </source>
</evidence>
<dbReference type="GO" id="GO:0015833">
    <property type="term" value="P:peptide transport"/>
    <property type="evidence" value="ECO:0007669"/>
    <property type="project" value="InterPro"/>
</dbReference>
<dbReference type="AlphaFoldDB" id="A0A1I5XB90"/>
<dbReference type="RefSeq" id="WP_092671170.1">
    <property type="nucleotide sequence ID" value="NZ_FOXS01000002.1"/>
</dbReference>
<dbReference type="PANTHER" id="PTHR43776:SF7">
    <property type="entry name" value="D,D-DIPEPTIDE TRANSPORT ATP-BINDING PROTEIN DDPF-RELATED"/>
    <property type="match status" value="1"/>
</dbReference>
<dbReference type="InterPro" id="IPR003439">
    <property type="entry name" value="ABC_transporter-like_ATP-bd"/>
</dbReference>
<dbReference type="InterPro" id="IPR013563">
    <property type="entry name" value="Oligopep_ABC_C"/>
</dbReference>
<evidence type="ECO:0000313" key="7">
    <source>
        <dbReference type="EMBL" id="SFQ29249.1"/>
    </source>
</evidence>
<dbReference type="Pfam" id="PF08352">
    <property type="entry name" value="oligo_HPY"/>
    <property type="match status" value="2"/>
</dbReference>
<keyword evidence="4" id="KW-0067">ATP-binding</keyword>
<comment type="similarity">
    <text evidence="1">Belongs to the ABC transporter superfamily.</text>
</comment>
<dbReference type="SUPFAM" id="SSF52540">
    <property type="entry name" value="P-loop containing nucleoside triphosphate hydrolases"/>
    <property type="match status" value="2"/>
</dbReference>
<evidence type="ECO:0000256" key="1">
    <source>
        <dbReference type="ARBA" id="ARBA00005417"/>
    </source>
</evidence>
<dbReference type="NCBIfam" id="NF007739">
    <property type="entry name" value="PRK10419.1"/>
    <property type="match status" value="2"/>
</dbReference>
<evidence type="ECO:0000256" key="3">
    <source>
        <dbReference type="ARBA" id="ARBA00022741"/>
    </source>
</evidence>
<evidence type="ECO:0000256" key="5">
    <source>
        <dbReference type="SAM" id="MobiDB-lite"/>
    </source>
</evidence>
<dbReference type="GO" id="GO:0005524">
    <property type="term" value="F:ATP binding"/>
    <property type="evidence" value="ECO:0007669"/>
    <property type="project" value="UniProtKB-KW"/>
</dbReference>
<dbReference type="GO" id="GO:0055085">
    <property type="term" value="P:transmembrane transport"/>
    <property type="evidence" value="ECO:0007669"/>
    <property type="project" value="UniProtKB-ARBA"/>
</dbReference>
<organism evidence="7 8">
    <name type="scientific">Hymenobacter arizonensis</name>
    <name type="common">Siccationidurans arizonensis</name>
    <dbReference type="NCBI Taxonomy" id="1227077"/>
    <lineage>
        <taxon>Bacteria</taxon>
        <taxon>Pseudomonadati</taxon>
        <taxon>Bacteroidota</taxon>
        <taxon>Cytophagia</taxon>
        <taxon>Cytophagales</taxon>
        <taxon>Hymenobacteraceae</taxon>
        <taxon>Hymenobacter</taxon>
    </lineage>
</organism>
<feature type="region of interest" description="Disordered" evidence="5">
    <location>
        <begin position="305"/>
        <end position="381"/>
    </location>
</feature>